<keyword evidence="2" id="KW-1185">Reference proteome</keyword>
<dbReference type="Proteomes" id="UP000478148">
    <property type="component" value="Unassembled WGS sequence"/>
</dbReference>
<protein>
    <recommendedName>
        <fullName evidence="3">Acyl-CoA dehydrogenase</fullName>
    </recommendedName>
</protein>
<name>A0A6M1L5D6_9ACTN</name>
<evidence type="ECO:0000313" key="1">
    <source>
        <dbReference type="EMBL" id="NGM14110.1"/>
    </source>
</evidence>
<evidence type="ECO:0000313" key="2">
    <source>
        <dbReference type="Proteomes" id="UP000478148"/>
    </source>
</evidence>
<sequence length="200" mass="20950">MKPAPPASPQTAGTPYPLVLDALHGRVAPGRLVASPTGHVLASTVALPDAPAGPLTRFGLAVAEATPESAFGEGPAADRFAVALLAAHRELLDTTLTHTLRHLEGRTSGNTTLLAKQLVAGQLADIALRLAEDTAVPEARRHADRDARWRCHLRLVDIGRDLLRLLGASGFLADGPAGDLHLAEVVGNVYLHADTEDADE</sequence>
<proteinExistence type="predicted"/>
<dbReference type="AlphaFoldDB" id="A0A6M1L5D6"/>
<dbReference type="RefSeq" id="WP_164448024.1">
    <property type="nucleotide sequence ID" value="NZ_SAIY01000005.1"/>
</dbReference>
<gene>
    <name evidence="1" type="ORF">ENC19_16215</name>
</gene>
<accession>A0A6M1L5D6</accession>
<organism evidence="1 2">
    <name type="scientific">Verrucosispora sioxanthis</name>
    <dbReference type="NCBI Taxonomy" id="2499994"/>
    <lineage>
        <taxon>Bacteria</taxon>
        <taxon>Bacillati</taxon>
        <taxon>Actinomycetota</taxon>
        <taxon>Actinomycetes</taxon>
        <taxon>Micromonosporales</taxon>
        <taxon>Micromonosporaceae</taxon>
        <taxon>Micromonospora</taxon>
    </lineage>
</organism>
<evidence type="ECO:0008006" key="3">
    <source>
        <dbReference type="Google" id="ProtNLM"/>
    </source>
</evidence>
<reference evidence="1 2" key="1">
    <citation type="submission" date="2020-02" db="EMBL/GenBank/DDBJ databases">
        <title>Draft Genome Sequence of Verrucosispora sp. Strain CWR15, Isolated from Gulf of Mexico Sponge.</title>
        <authorList>
            <person name="Kennedy S.J."/>
            <person name="Cella E."/>
            <person name="Azarian T."/>
            <person name="Baker B.J."/>
            <person name="Shaw L.N."/>
        </authorList>
    </citation>
    <scope>NUCLEOTIDE SEQUENCE [LARGE SCALE GENOMIC DNA]</scope>
    <source>
        <strain evidence="1 2">CWR15</strain>
    </source>
</reference>
<dbReference type="EMBL" id="SAIY01000005">
    <property type="protein sequence ID" value="NGM14110.1"/>
    <property type="molecule type" value="Genomic_DNA"/>
</dbReference>
<comment type="caution">
    <text evidence="1">The sequence shown here is derived from an EMBL/GenBank/DDBJ whole genome shotgun (WGS) entry which is preliminary data.</text>
</comment>